<reference evidence="1 2" key="1">
    <citation type="submission" date="2019-03" db="EMBL/GenBank/DDBJ databases">
        <title>Genomic Encyclopedia of Type Strains, Phase IV (KMG-IV): sequencing the most valuable type-strain genomes for metagenomic binning, comparative biology and taxonomic classification.</title>
        <authorList>
            <person name="Goeker M."/>
        </authorList>
    </citation>
    <scope>NUCLEOTIDE SEQUENCE [LARGE SCALE GENOMIC DNA]</scope>
    <source>
        <strain evidence="1 2">DSM 21667</strain>
    </source>
</reference>
<evidence type="ECO:0000313" key="2">
    <source>
        <dbReference type="Proteomes" id="UP000295293"/>
    </source>
</evidence>
<dbReference type="AlphaFoldDB" id="A0A4V3DM62"/>
<accession>A0A4V3DM62</accession>
<gene>
    <name evidence="1" type="ORF">DFR29_1073</name>
</gene>
<evidence type="ECO:0000313" key="1">
    <source>
        <dbReference type="EMBL" id="TDR42999.1"/>
    </source>
</evidence>
<keyword evidence="2" id="KW-1185">Reference proteome</keyword>
<name>A0A4V3DM62_9GAMM</name>
<proteinExistence type="predicted"/>
<dbReference type="EMBL" id="SNZH01000007">
    <property type="protein sequence ID" value="TDR42999.1"/>
    <property type="molecule type" value="Genomic_DNA"/>
</dbReference>
<organism evidence="1 2">
    <name type="scientific">Tahibacter aquaticus</name>
    <dbReference type="NCBI Taxonomy" id="520092"/>
    <lineage>
        <taxon>Bacteria</taxon>
        <taxon>Pseudomonadati</taxon>
        <taxon>Pseudomonadota</taxon>
        <taxon>Gammaproteobacteria</taxon>
        <taxon>Lysobacterales</taxon>
        <taxon>Rhodanobacteraceae</taxon>
        <taxon>Tahibacter</taxon>
    </lineage>
</organism>
<comment type="caution">
    <text evidence="1">The sequence shown here is derived from an EMBL/GenBank/DDBJ whole genome shotgun (WGS) entry which is preliminary data.</text>
</comment>
<protein>
    <submittedName>
        <fullName evidence="1">Uncharacterized protein</fullName>
    </submittedName>
</protein>
<dbReference type="RefSeq" id="WP_133818920.1">
    <property type="nucleotide sequence ID" value="NZ_SNZH01000007.1"/>
</dbReference>
<dbReference type="Proteomes" id="UP000295293">
    <property type="component" value="Unassembled WGS sequence"/>
</dbReference>
<sequence>MNQMERRYGLVFVLFDNPGPGDHPCEQAPAYIEGFGSLCFEHLPQLESPWLTIYVDGGHPLAHAVEVLKAALDLDDDEIEWVQTGVSPLPKRLPRV</sequence>